<comment type="caution">
    <text evidence="1">The sequence shown here is derived from an EMBL/GenBank/DDBJ whole genome shotgun (WGS) entry which is preliminary data.</text>
</comment>
<reference evidence="1 2" key="2">
    <citation type="submission" date="2008-10" db="EMBL/GenBank/DDBJ databases">
        <title>Draft genome sequence of Anaerococcus hydrogenalis (DSM 7454).</title>
        <authorList>
            <person name="Sudarsanam P."/>
            <person name="Ley R."/>
            <person name="Guruge J."/>
            <person name="Turnbaugh P.J."/>
            <person name="Mahowald M."/>
            <person name="Liep D."/>
            <person name="Gordon J."/>
        </authorList>
    </citation>
    <scope>NUCLEOTIDE SEQUENCE [LARGE SCALE GENOMIC DNA]</scope>
    <source>
        <strain evidence="1 2">DSM 7454</strain>
    </source>
</reference>
<dbReference type="EMBL" id="ABXA01000007">
    <property type="protein sequence ID" value="EEB36837.1"/>
    <property type="molecule type" value="Genomic_DNA"/>
</dbReference>
<gene>
    <name evidence="1" type="ORF">ANHYDRO_00330</name>
</gene>
<reference evidence="1 2" key="1">
    <citation type="submission" date="2008-09" db="EMBL/GenBank/DDBJ databases">
        <authorList>
            <person name="Fulton L."/>
            <person name="Clifton S."/>
            <person name="Fulton B."/>
            <person name="Xu J."/>
            <person name="Minx P."/>
            <person name="Pepin K.H."/>
            <person name="Johnson M."/>
            <person name="Thiruvilangam P."/>
            <person name="Bhonagiri V."/>
            <person name="Nash W.E."/>
            <person name="Mardis E.R."/>
            <person name="Wilson R.K."/>
        </authorList>
    </citation>
    <scope>NUCLEOTIDE SEQUENCE [LARGE SCALE GENOMIC DNA]</scope>
    <source>
        <strain evidence="1 2">DSM 7454</strain>
    </source>
</reference>
<evidence type="ECO:0000313" key="1">
    <source>
        <dbReference type="EMBL" id="EEB36837.1"/>
    </source>
</evidence>
<accession>B6W6Y4</accession>
<dbReference type="AlphaFoldDB" id="B6W6Y4"/>
<protein>
    <recommendedName>
        <fullName evidence="3">Integrase catalytic domain-containing protein</fullName>
    </recommendedName>
</protein>
<name>B6W6Y4_9FIRM</name>
<sequence>MYNSGILSYEISKPPTIEPILKALEKAIKVTNKSKEKRIFHSDQG</sequence>
<proteinExistence type="predicted"/>
<evidence type="ECO:0000313" key="2">
    <source>
        <dbReference type="Proteomes" id="UP000005451"/>
    </source>
</evidence>
<dbReference type="Proteomes" id="UP000005451">
    <property type="component" value="Unassembled WGS sequence"/>
</dbReference>
<evidence type="ECO:0008006" key="3">
    <source>
        <dbReference type="Google" id="ProtNLM"/>
    </source>
</evidence>
<dbReference type="STRING" id="561177.ANHYDRO_00330"/>
<organism evidence="1 2">
    <name type="scientific">Anaerococcus hydrogenalis DSM 7454</name>
    <dbReference type="NCBI Taxonomy" id="561177"/>
    <lineage>
        <taxon>Bacteria</taxon>
        <taxon>Bacillati</taxon>
        <taxon>Bacillota</taxon>
        <taxon>Tissierellia</taxon>
        <taxon>Tissierellales</taxon>
        <taxon>Peptoniphilaceae</taxon>
        <taxon>Anaerococcus</taxon>
    </lineage>
</organism>